<sequence length="505" mass="54158">MRKIYLLGATLLLLAGCTERVGKLGPITTSFSEISSIKIGGTTAAEITAFDPATDKLFVVNNDGDSRVDVIDFTDPVNLVQLAPISISTYGGGVNSVAVKNGKLAIAVEGFEKTDPGVVLVYVTSNLDTPEAIIPVGALPDMVTFTPDGNRIVTANEGEPNDDYSIDPEGSVSIIDVNNGYTVTTLGFGSFTTQYPTLKAKGFRIFGPGATFAQDIEPEYVAIDASSSFAWVTLQENNGMARVDLNRKAITNIFPLGLKDHSMPENKLDVSDRDGIAGNLQNWPLLAYYLPDAISSFEVGGNTFIISANEGDTRDYDTYGEEERVKDLDLDPTSFPNAVFLQADVNLGRYTVTTSAGDTDGDGDFDVLYGIGGRSFSIWNGRNGELVRDYSNLERDLLMANASLYDDGRSDNKGVEPEAIEIGQIRGKNVVFVGLERSDAIMVYELNGAAGLKFLQLLDGVKSIGDPGHDAPEGLLFIPESDSPNGRPMLVVSSEGDGRVTVYMN</sequence>
<dbReference type="PANTHER" id="PTHR46928:SF1">
    <property type="entry name" value="MESENCHYME-SPECIFIC CELL SURFACE GLYCOPROTEIN"/>
    <property type="match status" value="1"/>
</dbReference>
<dbReference type="Proteomes" id="UP000283522">
    <property type="component" value="Unassembled WGS sequence"/>
</dbReference>
<dbReference type="InterPro" id="IPR055188">
    <property type="entry name" value="Choice_anch_I"/>
</dbReference>
<gene>
    <name evidence="2" type="ORF">D0X99_02005</name>
</gene>
<comment type="caution">
    <text evidence="2">The sequence shown here is derived from an EMBL/GenBank/DDBJ whole genome shotgun (WGS) entry which is preliminary data.</text>
</comment>
<dbReference type="Pfam" id="PF22494">
    <property type="entry name" value="choice_anch_I"/>
    <property type="match status" value="1"/>
</dbReference>
<evidence type="ECO:0000259" key="1">
    <source>
        <dbReference type="Pfam" id="PF22494"/>
    </source>
</evidence>
<dbReference type="NCBIfam" id="NF038117">
    <property type="entry name" value="choice_anch_I"/>
    <property type="match status" value="1"/>
</dbReference>
<dbReference type="EMBL" id="QXML01000001">
    <property type="protein sequence ID" value="RIW18484.1"/>
    <property type="molecule type" value="Genomic_DNA"/>
</dbReference>
<dbReference type="PROSITE" id="PS51257">
    <property type="entry name" value="PROKAR_LIPOPROTEIN"/>
    <property type="match status" value="1"/>
</dbReference>
<dbReference type="InterPro" id="IPR015943">
    <property type="entry name" value="WD40/YVTN_repeat-like_dom_sf"/>
</dbReference>
<dbReference type="InterPro" id="IPR052956">
    <property type="entry name" value="Mesenchyme-surface_protein"/>
</dbReference>
<dbReference type="SUPFAM" id="SSF75011">
    <property type="entry name" value="3-carboxy-cis,cis-mucoante lactonizing enzyme"/>
    <property type="match status" value="1"/>
</dbReference>
<accession>A0A418PWC8</accession>
<organism evidence="2 3">
    <name type="scientific">Algoriphagus lacus</name>
    <dbReference type="NCBI Taxonomy" id="2056311"/>
    <lineage>
        <taxon>Bacteria</taxon>
        <taxon>Pseudomonadati</taxon>
        <taxon>Bacteroidota</taxon>
        <taxon>Cytophagia</taxon>
        <taxon>Cytophagales</taxon>
        <taxon>Cyclobacteriaceae</taxon>
        <taxon>Algoriphagus</taxon>
    </lineage>
</organism>
<dbReference type="PANTHER" id="PTHR46928">
    <property type="entry name" value="MESENCHYME-SPECIFIC CELL SURFACE GLYCOPROTEIN"/>
    <property type="match status" value="1"/>
</dbReference>
<evidence type="ECO:0000313" key="2">
    <source>
        <dbReference type="EMBL" id="RIW18484.1"/>
    </source>
</evidence>
<dbReference type="OrthoDB" id="9803927at2"/>
<keyword evidence="3" id="KW-1185">Reference proteome</keyword>
<dbReference type="RefSeq" id="WP_119475963.1">
    <property type="nucleotide sequence ID" value="NZ_QXML01000001.1"/>
</dbReference>
<evidence type="ECO:0000313" key="3">
    <source>
        <dbReference type="Proteomes" id="UP000283522"/>
    </source>
</evidence>
<name>A0A418PWC8_9BACT</name>
<dbReference type="AlphaFoldDB" id="A0A418PWC8"/>
<proteinExistence type="predicted"/>
<reference evidence="2 3" key="1">
    <citation type="submission" date="2018-09" db="EMBL/GenBank/DDBJ databases">
        <authorList>
            <person name="Wang X."/>
            <person name="Du Z."/>
        </authorList>
    </citation>
    <scope>NUCLEOTIDE SEQUENCE [LARGE SCALE GENOMIC DNA]</scope>
    <source>
        <strain evidence="2 3">N3</strain>
    </source>
</reference>
<dbReference type="Gene3D" id="2.130.10.10">
    <property type="entry name" value="YVTN repeat-like/Quinoprotein amine dehydrogenase"/>
    <property type="match status" value="1"/>
</dbReference>
<feature type="domain" description="Choice-of-anchor I" evidence="1">
    <location>
        <begin position="34"/>
        <end position="503"/>
    </location>
</feature>
<protein>
    <submittedName>
        <fullName evidence="2">Alkaline phosphatase</fullName>
    </submittedName>
</protein>